<evidence type="ECO:0000313" key="2">
    <source>
        <dbReference type="EMBL" id="MDA5109079.1"/>
    </source>
</evidence>
<evidence type="ECO:0000313" key="3">
    <source>
        <dbReference type="Proteomes" id="UP001151071"/>
    </source>
</evidence>
<dbReference type="AlphaFoldDB" id="A0A9X3TQU0"/>
<dbReference type="Proteomes" id="UP001151071">
    <property type="component" value="Unassembled WGS sequence"/>
</dbReference>
<dbReference type="Pfam" id="PF06276">
    <property type="entry name" value="FhuF"/>
    <property type="match status" value="1"/>
</dbReference>
<comment type="caution">
    <text evidence="2">The sequence shown here is derived from an EMBL/GenBank/DDBJ whole genome shotgun (WGS) entry which is preliminary data.</text>
</comment>
<keyword evidence="3" id="KW-1185">Reference proteome</keyword>
<feature type="domain" description="Aerobactin siderophore biosynthesis IucA/IucC-like C-terminal" evidence="1">
    <location>
        <begin position="61"/>
        <end position="176"/>
    </location>
</feature>
<proteinExistence type="predicted"/>
<reference evidence="2" key="1">
    <citation type="submission" date="2022-12" db="EMBL/GenBank/DDBJ databases">
        <title>Draft genome sequence of the thermophilic strain Brevibacillus thermoruber HT42, isolated from Los Humeros, Puebla, Mexico, with biotechnological potential.</title>
        <authorList>
            <person name="Lara Sanchez J."/>
            <person name="Solis Palacios R."/>
            <person name="Bustos Baena A.S."/>
            <person name="Ruz Baez A.E."/>
            <person name="Espinosa Luna G."/>
            <person name="Oliart Ros R.M."/>
        </authorList>
    </citation>
    <scope>NUCLEOTIDE SEQUENCE</scope>
    <source>
        <strain evidence="2">HT42</strain>
    </source>
</reference>
<accession>A0A9X3TQU0</accession>
<gene>
    <name evidence="2" type="ORF">O3V59_11955</name>
</gene>
<dbReference type="EMBL" id="JAPYYP010000013">
    <property type="protein sequence ID" value="MDA5109079.1"/>
    <property type="molecule type" value="Genomic_DNA"/>
</dbReference>
<sequence length="260" mass="28985">MSSELNLSVLEQTYRLSIAGEVTAPLVFAADGLLRKETVKPFLRQVGEQIGSPTAVVTASIFFKRFLTVICGGLYAMSVHSAGLDLSLGNVLLTAEKNWALPRFVLRDGSVSTPGGPGRDVWREQVLRRFFAETVHPLIATLSAVTGIHANVLWAHTAYIVHYYYEDWQQRDELSALRGQLAADFRFLCREAGPDLFGLTTGNPLDTCFTVVSHPKQPDRPIRIRRQCCFQYRLAGGRCCYTCPLLNEEKRTEQILALGH</sequence>
<evidence type="ECO:0000259" key="1">
    <source>
        <dbReference type="Pfam" id="PF06276"/>
    </source>
</evidence>
<dbReference type="InterPro" id="IPR022770">
    <property type="entry name" value="IucA/IucC-like_C"/>
</dbReference>
<organism evidence="2 3">
    <name type="scientific">Brevibacillus thermoruber</name>
    <dbReference type="NCBI Taxonomy" id="33942"/>
    <lineage>
        <taxon>Bacteria</taxon>
        <taxon>Bacillati</taxon>
        <taxon>Bacillota</taxon>
        <taxon>Bacilli</taxon>
        <taxon>Bacillales</taxon>
        <taxon>Paenibacillaceae</taxon>
        <taxon>Brevibacillus</taxon>
    </lineage>
</organism>
<dbReference type="RefSeq" id="WP_271140199.1">
    <property type="nucleotide sequence ID" value="NZ_JAPYYP010000013.1"/>
</dbReference>
<protein>
    <recommendedName>
        <fullName evidence="1">Aerobactin siderophore biosynthesis IucA/IucC-like C-terminal domain-containing protein</fullName>
    </recommendedName>
</protein>
<name>A0A9X3TQU0_9BACL</name>
<dbReference type="GO" id="GO:0003824">
    <property type="term" value="F:catalytic activity"/>
    <property type="evidence" value="ECO:0007669"/>
    <property type="project" value="UniProtKB-ARBA"/>
</dbReference>